<comment type="caution">
    <text evidence="2">The sequence shown here is derived from an EMBL/GenBank/DDBJ whole genome shotgun (WGS) entry which is preliminary data.</text>
</comment>
<keyword evidence="3" id="KW-1185">Reference proteome</keyword>
<gene>
    <name evidence="2" type="ORF">GCM10007028_11330</name>
</gene>
<dbReference type="EMBL" id="BMWZ01000002">
    <property type="protein sequence ID" value="GGZ75539.1"/>
    <property type="molecule type" value="Genomic_DNA"/>
</dbReference>
<dbReference type="RefSeq" id="WP_189359806.1">
    <property type="nucleotide sequence ID" value="NZ_BMWZ01000002.1"/>
</dbReference>
<evidence type="ECO:0000313" key="2">
    <source>
        <dbReference type="EMBL" id="GGZ75539.1"/>
    </source>
</evidence>
<evidence type="ECO:0000256" key="1">
    <source>
        <dbReference type="SAM" id="SignalP"/>
    </source>
</evidence>
<feature type="chain" id="PRO_5038125870" evidence="1">
    <location>
        <begin position="19"/>
        <end position="480"/>
    </location>
</feature>
<organism evidence="2 3">
    <name type="scientific">Algibacter mikhailovii</name>
    <dbReference type="NCBI Taxonomy" id="425498"/>
    <lineage>
        <taxon>Bacteria</taxon>
        <taxon>Pseudomonadati</taxon>
        <taxon>Bacteroidota</taxon>
        <taxon>Flavobacteriia</taxon>
        <taxon>Flavobacteriales</taxon>
        <taxon>Flavobacteriaceae</taxon>
        <taxon>Algibacter</taxon>
    </lineage>
</organism>
<reference evidence="2" key="1">
    <citation type="journal article" date="2014" name="Int. J. Syst. Evol. Microbiol.">
        <title>Complete genome sequence of Corynebacterium casei LMG S-19264T (=DSM 44701T), isolated from a smear-ripened cheese.</title>
        <authorList>
            <consortium name="US DOE Joint Genome Institute (JGI-PGF)"/>
            <person name="Walter F."/>
            <person name="Albersmeier A."/>
            <person name="Kalinowski J."/>
            <person name="Ruckert C."/>
        </authorList>
    </citation>
    <scope>NUCLEOTIDE SEQUENCE</scope>
    <source>
        <strain evidence="2">KCTC 12710</strain>
    </source>
</reference>
<keyword evidence="1" id="KW-0732">Signal</keyword>
<reference evidence="2" key="2">
    <citation type="submission" date="2020-09" db="EMBL/GenBank/DDBJ databases">
        <authorList>
            <person name="Sun Q."/>
            <person name="Kim S."/>
        </authorList>
    </citation>
    <scope>NUCLEOTIDE SEQUENCE</scope>
    <source>
        <strain evidence="2">KCTC 12710</strain>
    </source>
</reference>
<feature type="signal peptide" evidence="1">
    <location>
        <begin position="1"/>
        <end position="18"/>
    </location>
</feature>
<protein>
    <submittedName>
        <fullName evidence="2">Uncharacterized protein</fullName>
    </submittedName>
</protein>
<sequence length="480" mass="56016">MKYFIALTLLFFTSFVMSQEVVLDFKCDQESRQIRKQTFSISNSLNNYLGIFVKEKKKVQAYLFDEHFNNISQFDFVYLKKSKYAIPLGTSVLGNNYSLFYSDKNYRNFCVYTVNFNLKTTSLKEFDIKLSDERYLKTISHENKVYVLTTSFDNDIIIRELNDNYELELIKIHGLELHKKQRLNNSKSLLMSTSLFSNKKSNVLEIDNSIPNALEQVSQDNKIYKQGDKLYLTFDNRTAATLMYIIDLTDFSIQRKEFSYPSGKLDDFQRMNSYVINDKLLQIASSRKEMKLVAKTFEDSILKSFYFHKEEPIQIKNSKIVQEGQTAVPFVTTREFDETSKFLRKVSSGKLGISGYKKGGNYYMTIGGFKEVKRGAPMMGGSIPSYSVQNNTINIVQQNINPVYSGYSSYTITKSTYFNTTLDLDFNYVKSKVELNIFQKIKNYSDSLKYASNEDVFYHNKNLYFSYFNLQEGRYKLVKF</sequence>
<name>A0A918QW73_9FLAO</name>
<evidence type="ECO:0000313" key="3">
    <source>
        <dbReference type="Proteomes" id="UP000636004"/>
    </source>
</evidence>
<dbReference type="AlphaFoldDB" id="A0A918QW73"/>
<proteinExistence type="predicted"/>
<dbReference type="Proteomes" id="UP000636004">
    <property type="component" value="Unassembled WGS sequence"/>
</dbReference>
<accession>A0A918QW73</accession>